<dbReference type="GO" id="GO:0003700">
    <property type="term" value="F:DNA-binding transcription factor activity"/>
    <property type="evidence" value="ECO:0007669"/>
    <property type="project" value="InterPro"/>
</dbReference>
<name>A0A0D0BKW9_9AGAR</name>
<protein>
    <recommendedName>
        <fullName evidence="3">Fork-head domain-containing protein</fullName>
    </recommendedName>
</protein>
<feature type="non-terminal residue" evidence="4">
    <location>
        <position position="1"/>
    </location>
</feature>
<evidence type="ECO:0000256" key="2">
    <source>
        <dbReference type="PROSITE-ProRule" id="PRU00089"/>
    </source>
</evidence>
<accession>A0A0D0BKW9</accession>
<dbReference type="Pfam" id="PF00250">
    <property type="entry name" value="Forkhead"/>
    <property type="match status" value="1"/>
</dbReference>
<comment type="subcellular location">
    <subcellularLocation>
        <location evidence="2">Nucleus</location>
    </subcellularLocation>
</comment>
<feature type="non-terminal residue" evidence="4">
    <location>
        <position position="53"/>
    </location>
</feature>
<keyword evidence="1 2" id="KW-0238">DNA-binding</keyword>
<keyword evidence="2" id="KW-0539">Nucleus</keyword>
<evidence type="ECO:0000313" key="4">
    <source>
        <dbReference type="EMBL" id="KIK55391.1"/>
    </source>
</evidence>
<dbReference type="OrthoDB" id="5954824at2759"/>
<feature type="DNA-binding region" description="Fork-head" evidence="2">
    <location>
        <begin position="7"/>
        <end position="53"/>
    </location>
</feature>
<dbReference type="EMBL" id="KN834806">
    <property type="protein sequence ID" value="KIK55391.1"/>
    <property type="molecule type" value="Genomic_DNA"/>
</dbReference>
<sequence length="53" mass="6202">DPPLGQKPSVTLTTLIHLSIVGSSNHRLSLQEIFCSIEWRFEFFRNNSDKKWQ</sequence>
<dbReference type="AlphaFoldDB" id="A0A0D0BKW9"/>
<evidence type="ECO:0000259" key="3">
    <source>
        <dbReference type="PROSITE" id="PS50039"/>
    </source>
</evidence>
<dbReference type="PROSITE" id="PS50039">
    <property type="entry name" value="FORK_HEAD_3"/>
    <property type="match status" value="1"/>
</dbReference>
<reference evidence="4 5" key="1">
    <citation type="submission" date="2014-04" db="EMBL/GenBank/DDBJ databases">
        <title>Evolutionary Origins and Diversification of the Mycorrhizal Mutualists.</title>
        <authorList>
            <consortium name="DOE Joint Genome Institute"/>
            <consortium name="Mycorrhizal Genomics Consortium"/>
            <person name="Kohler A."/>
            <person name="Kuo A."/>
            <person name="Nagy L.G."/>
            <person name="Floudas D."/>
            <person name="Copeland A."/>
            <person name="Barry K.W."/>
            <person name="Cichocki N."/>
            <person name="Veneault-Fourrey C."/>
            <person name="LaButti K."/>
            <person name="Lindquist E.A."/>
            <person name="Lipzen A."/>
            <person name="Lundell T."/>
            <person name="Morin E."/>
            <person name="Murat C."/>
            <person name="Riley R."/>
            <person name="Ohm R."/>
            <person name="Sun H."/>
            <person name="Tunlid A."/>
            <person name="Henrissat B."/>
            <person name="Grigoriev I.V."/>
            <person name="Hibbett D.S."/>
            <person name="Martin F."/>
        </authorList>
    </citation>
    <scope>NUCLEOTIDE SEQUENCE [LARGE SCALE GENOMIC DNA]</scope>
    <source>
        <strain evidence="4 5">FD-317 M1</strain>
    </source>
</reference>
<dbReference type="GO" id="GO:0005634">
    <property type="term" value="C:nucleus"/>
    <property type="evidence" value="ECO:0007669"/>
    <property type="project" value="UniProtKB-SubCell"/>
</dbReference>
<evidence type="ECO:0000313" key="5">
    <source>
        <dbReference type="Proteomes" id="UP000053593"/>
    </source>
</evidence>
<dbReference type="InterPro" id="IPR001766">
    <property type="entry name" value="Fork_head_dom"/>
</dbReference>
<keyword evidence="5" id="KW-1185">Reference proteome</keyword>
<dbReference type="GO" id="GO:0043565">
    <property type="term" value="F:sequence-specific DNA binding"/>
    <property type="evidence" value="ECO:0007669"/>
    <property type="project" value="InterPro"/>
</dbReference>
<feature type="domain" description="Fork-head" evidence="3">
    <location>
        <begin position="7"/>
        <end position="53"/>
    </location>
</feature>
<dbReference type="InterPro" id="IPR036388">
    <property type="entry name" value="WH-like_DNA-bd_sf"/>
</dbReference>
<dbReference type="InterPro" id="IPR036390">
    <property type="entry name" value="WH_DNA-bd_sf"/>
</dbReference>
<gene>
    <name evidence="4" type="ORF">GYMLUDRAFT_105417</name>
</gene>
<evidence type="ECO:0000256" key="1">
    <source>
        <dbReference type="ARBA" id="ARBA00023125"/>
    </source>
</evidence>
<proteinExistence type="predicted"/>
<dbReference type="Proteomes" id="UP000053593">
    <property type="component" value="Unassembled WGS sequence"/>
</dbReference>
<dbReference type="SUPFAM" id="SSF46785">
    <property type="entry name" value="Winged helix' DNA-binding domain"/>
    <property type="match status" value="1"/>
</dbReference>
<dbReference type="Gene3D" id="1.10.10.10">
    <property type="entry name" value="Winged helix-like DNA-binding domain superfamily/Winged helix DNA-binding domain"/>
    <property type="match status" value="1"/>
</dbReference>
<organism evidence="4 5">
    <name type="scientific">Collybiopsis luxurians FD-317 M1</name>
    <dbReference type="NCBI Taxonomy" id="944289"/>
    <lineage>
        <taxon>Eukaryota</taxon>
        <taxon>Fungi</taxon>
        <taxon>Dikarya</taxon>
        <taxon>Basidiomycota</taxon>
        <taxon>Agaricomycotina</taxon>
        <taxon>Agaricomycetes</taxon>
        <taxon>Agaricomycetidae</taxon>
        <taxon>Agaricales</taxon>
        <taxon>Marasmiineae</taxon>
        <taxon>Omphalotaceae</taxon>
        <taxon>Collybiopsis</taxon>
        <taxon>Collybiopsis luxurians</taxon>
    </lineage>
</organism>
<dbReference type="HOGENOM" id="CLU_213573_0_0_1"/>